<evidence type="ECO:0000313" key="1">
    <source>
        <dbReference type="EMBL" id="MFC5660976.1"/>
    </source>
</evidence>
<name>A0ABW0WXH4_STRNO</name>
<protein>
    <submittedName>
        <fullName evidence="1">Uncharacterized protein</fullName>
    </submittedName>
</protein>
<dbReference type="RefSeq" id="WP_344347072.1">
    <property type="nucleotide sequence ID" value="NZ_BAAASM010000008.1"/>
</dbReference>
<dbReference type="SUPFAM" id="SSF103473">
    <property type="entry name" value="MFS general substrate transporter"/>
    <property type="match status" value="1"/>
</dbReference>
<dbReference type="Proteomes" id="UP001596065">
    <property type="component" value="Unassembled WGS sequence"/>
</dbReference>
<comment type="caution">
    <text evidence="1">The sequence shown here is derived from an EMBL/GenBank/DDBJ whole genome shotgun (WGS) entry which is preliminary data.</text>
</comment>
<proteinExistence type="predicted"/>
<gene>
    <name evidence="1" type="ORF">ACFP3J_36670</name>
</gene>
<dbReference type="InterPro" id="IPR036259">
    <property type="entry name" value="MFS_trans_sf"/>
</dbReference>
<keyword evidence="2" id="KW-1185">Reference proteome</keyword>
<dbReference type="EMBL" id="JBHSOE010000128">
    <property type="protein sequence ID" value="MFC5660976.1"/>
    <property type="molecule type" value="Genomic_DNA"/>
</dbReference>
<organism evidence="1 2">
    <name type="scientific">Streptomyces nogalater</name>
    <dbReference type="NCBI Taxonomy" id="38314"/>
    <lineage>
        <taxon>Bacteria</taxon>
        <taxon>Bacillati</taxon>
        <taxon>Actinomycetota</taxon>
        <taxon>Actinomycetes</taxon>
        <taxon>Kitasatosporales</taxon>
        <taxon>Streptomycetaceae</taxon>
        <taxon>Streptomyces</taxon>
    </lineage>
</organism>
<reference evidence="2" key="1">
    <citation type="journal article" date="2019" name="Int. J. Syst. Evol. Microbiol.">
        <title>The Global Catalogue of Microorganisms (GCM) 10K type strain sequencing project: providing services to taxonomists for standard genome sequencing and annotation.</title>
        <authorList>
            <consortium name="The Broad Institute Genomics Platform"/>
            <consortium name="The Broad Institute Genome Sequencing Center for Infectious Disease"/>
            <person name="Wu L."/>
            <person name="Ma J."/>
        </authorList>
    </citation>
    <scope>NUCLEOTIDE SEQUENCE [LARGE SCALE GENOMIC DNA]</scope>
    <source>
        <strain evidence="2">KCTC 5701</strain>
    </source>
</reference>
<sequence>MVLRILATLPITFERQNRSTAFALYGAIMALANALGPEVGGLLTEADLSGLCWRPMCRGSRGFPARTICPMPATWSFIHGVEPGRKLAGVSGW</sequence>
<accession>A0ABW0WXH4</accession>
<evidence type="ECO:0000313" key="2">
    <source>
        <dbReference type="Proteomes" id="UP001596065"/>
    </source>
</evidence>